<dbReference type="InterPro" id="IPR013517">
    <property type="entry name" value="FG-GAP"/>
</dbReference>
<dbReference type="eggNOG" id="COG1520">
    <property type="taxonomic scope" value="Bacteria"/>
</dbReference>
<dbReference type="PANTHER" id="PTHR36220:SF1">
    <property type="entry name" value="GAMMA TUBULIN COMPLEX COMPONENT C-TERMINAL DOMAIN-CONTAINING PROTEIN"/>
    <property type="match status" value="1"/>
</dbReference>
<keyword evidence="1" id="KW-0732">Signal</keyword>
<evidence type="ECO:0000256" key="1">
    <source>
        <dbReference type="ARBA" id="ARBA00022729"/>
    </source>
</evidence>
<proteinExistence type="predicted"/>
<dbReference type="InterPro" id="IPR028994">
    <property type="entry name" value="Integrin_alpha_N"/>
</dbReference>
<dbReference type="PANTHER" id="PTHR36220">
    <property type="entry name" value="UNNAMED PRODUCT"/>
    <property type="match status" value="1"/>
</dbReference>
<name>S9TD38_MAGFU</name>
<dbReference type="SUPFAM" id="SSF50965">
    <property type="entry name" value="Galactose oxidase, central domain"/>
    <property type="match status" value="1"/>
</dbReference>
<dbReference type="InterPro" id="IPR011043">
    <property type="entry name" value="Gal_Oxase/kelch_b-propeller"/>
</dbReference>
<comment type="caution">
    <text evidence="2">The sequence shown here is derived from an EMBL/GenBank/DDBJ whole genome shotgun (WGS) entry which is preliminary data.</text>
</comment>
<dbReference type="RefSeq" id="WP_021133814.1">
    <property type="nucleotide sequence ID" value="NZ_AQPH01000175.1"/>
</dbReference>
<dbReference type="Proteomes" id="UP000015350">
    <property type="component" value="Unassembled WGS sequence"/>
</dbReference>
<organism evidence="2 3">
    <name type="scientific">Magnetospirillum fulvum MGU-K5</name>
    <dbReference type="NCBI Taxonomy" id="1316936"/>
    <lineage>
        <taxon>Bacteria</taxon>
        <taxon>Pseudomonadati</taxon>
        <taxon>Pseudomonadota</taxon>
        <taxon>Alphaproteobacteria</taxon>
        <taxon>Rhodospirillales</taxon>
        <taxon>Rhodospirillaceae</taxon>
        <taxon>Magnetospirillum</taxon>
    </lineage>
</organism>
<dbReference type="Gene3D" id="2.130.10.130">
    <property type="entry name" value="Integrin alpha, N-terminal"/>
    <property type="match status" value="1"/>
</dbReference>
<feature type="non-terminal residue" evidence="2">
    <location>
        <position position="1"/>
    </location>
</feature>
<dbReference type="Pfam" id="PF14312">
    <property type="entry name" value="FG-GAP_2"/>
    <property type="match status" value="1"/>
</dbReference>
<evidence type="ECO:0000313" key="3">
    <source>
        <dbReference type="Proteomes" id="UP000015350"/>
    </source>
</evidence>
<protein>
    <submittedName>
        <fullName evidence="2">PKD domain-containing protein</fullName>
    </submittedName>
</protein>
<dbReference type="AlphaFoldDB" id="S9TD38"/>
<reference evidence="2 3" key="1">
    <citation type="submission" date="2013-04" db="EMBL/GenBank/DDBJ databases">
        <authorList>
            <person name="Kuznetsov B."/>
            <person name="Ivanovsky R."/>
        </authorList>
    </citation>
    <scope>NUCLEOTIDE SEQUENCE [LARGE SCALE GENOMIC DNA]</scope>
    <source>
        <strain evidence="2 3">MGU-K5</strain>
    </source>
</reference>
<dbReference type="EMBL" id="AQPH01000175">
    <property type="protein sequence ID" value="EPY00121.1"/>
    <property type="molecule type" value="Genomic_DNA"/>
</dbReference>
<gene>
    <name evidence="2" type="ORF">K678_17706</name>
</gene>
<evidence type="ECO:0000313" key="2">
    <source>
        <dbReference type="EMBL" id="EPY00121.1"/>
    </source>
</evidence>
<sequence length="91" mass="8821">VADPGGTTDAGALYVFTRSGGTWTQASKLTASDKAAGDNFGSSVSLSSDGNTAVVGASGADPGGISNAGAAYVFTRSGGTWTQQAKLTASD</sequence>
<accession>S9TD38</accession>